<dbReference type="InterPro" id="IPR016151">
    <property type="entry name" value="DNA_mismatch_repair_MutS_N"/>
</dbReference>
<dbReference type="InterPro" id="IPR007860">
    <property type="entry name" value="DNA_mmatch_repair_MutS_con_dom"/>
</dbReference>
<dbReference type="Pfam" id="PF01624">
    <property type="entry name" value="MutS_I"/>
    <property type="match status" value="1"/>
</dbReference>
<dbReference type="Gene3D" id="1.10.1420.10">
    <property type="match status" value="2"/>
</dbReference>
<feature type="domain" description="DNA mismatch repair proteins mutS family" evidence="11">
    <location>
        <begin position="681"/>
        <end position="697"/>
    </location>
</feature>
<dbReference type="EMBL" id="JAUSUO010000001">
    <property type="protein sequence ID" value="MDQ0341720.1"/>
    <property type="molecule type" value="Genomic_DNA"/>
</dbReference>
<evidence type="ECO:0000256" key="2">
    <source>
        <dbReference type="ARBA" id="ARBA00022741"/>
    </source>
</evidence>
<dbReference type="Pfam" id="PF05190">
    <property type="entry name" value="MutS_IV"/>
    <property type="match status" value="1"/>
</dbReference>
<dbReference type="SMART" id="SM00534">
    <property type="entry name" value="MUTSac"/>
    <property type="match status" value="1"/>
</dbReference>
<organism evidence="12 13">
    <name type="scientific">Lederbergia wuyishanensis</name>
    <dbReference type="NCBI Taxonomy" id="1347903"/>
    <lineage>
        <taxon>Bacteria</taxon>
        <taxon>Bacillati</taxon>
        <taxon>Bacillota</taxon>
        <taxon>Bacilli</taxon>
        <taxon>Bacillales</taxon>
        <taxon>Bacillaceae</taxon>
        <taxon>Lederbergia</taxon>
    </lineage>
</organism>
<gene>
    <name evidence="7" type="primary">mutS</name>
    <name evidence="12" type="ORF">J2S14_000513</name>
</gene>
<dbReference type="InterPro" id="IPR036678">
    <property type="entry name" value="MutS_con_dom_sf"/>
</dbReference>
<dbReference type="SUPFAM" id="SSF52540">
    <property type="entry name" value="P-loop containing nucleoside triphosphate hydrolases"/>
    <property type="match status" value="1"/>
</dbReference>
<evidence type="ECO:0000256" key="8">
    <source>
        <dbReference type="NCBIfam" id="TIGR01070"/>
    </source>
</evidence>
<evidence type="ECO:0000256" key="3">
    <source>
        <dbReference type="ARBA" id="ARBA00022763"/>
    </source>
</evidence>
<dbReference type="NCBIfam" id="TIGR01070">
    <property type="entry name" value="mutS1"/>
    <property type="match status" value="1"/>
</dbReference>
<comment type="function">
    <text evidence="7">This protein is involved in the repair of mismatches in DNA. It is possible that it carries out the mismatch recognition step. This protein has a weak ATPase activity.</text>
</comment>
<dbReference type="Gene3D" id="3.40.1170.10">
    <property type="entry name" value="DNA repair protein MutS, domain I"/>
    <property type="match status" value="1"/>
</dbReference>
<evidence type="ECO:0000256" key="4">
    <source>
        <dbReference type="ARBA" id="ARBA00022840"/>
    </source>
</evidence>
<protein>
    <recommendedName>
        <fullName evidence="7 8">DNA mismatch repair protein MutS</fullName>
    </recommendedName>
</protein>
<dbReference type="PANTHER" id="PTHR11361">
    <property type="entry name" value="DNA MISMATCH REPAIR PROTEIN MUTS FAMILY MEMBER"/>
    <property type="match status" value="1"/>
</dbReference>
<dbReference type="SMART" id="SM00533">
    <property type="entry name" value="MUTSd"/>
    <property type="match status" value="1"/>
</dbReference>
<dbReference type="Proteomes" id="UP001232343">
    <property type="component" value="Unassembled WGS sequence"/>
</dbReference>
<keyword evidence="3 7" id="KW-0227">DNA damage</keyword>
<evidence type="ECO:0000256" key="7">
    <source>
        <dbReference type="HAMAP-Rule" id="MF_00096"/>
    </source>
</evidence>
<dbReference type="Gene3D" id="3.40.50.300">
    <property type="entry name" value="P-loop containing nucleotide triphosphate hydrolases"/>
    <property type="match status" value="1"/>
</dbReference>
<dbReference type="Pfam" id="PF05188">
    <property type="entry name" value="MutS_II"/>
    <property type="match status" value="1"/>
</dbReference>
<dbReference type="PIRSF" id="PIRSF037677">
    <property type="entry name" value="DNA_mis_repair_Msh6"/>
    <property type="match status" value="1"/>
</dbReference>
<dbReference type="InterPro" id="IPR005748">
    <property type="entry name" value="DNA_mismatch_repair_MutS"/>
</dbReference>
<dbReference type="SUPFAM" id="SSF55271">
    <property type="entry name" value="DNA repair protein MutS, domain I"/>
    <property type="match status" value="1"/>
</dbReference>
<dbReference type="RefSeq" id="WP_244679948.1">
    <property type="nucleotide sequence ID" value="NZ_JALIRM010000001.1"/>
</dbReference>
<dbReference type="InterPro" id="IPR017261">
    <property type="entry name" value="DNA_mismatch_repair_MutS/MSH"/>
</dbReference>
<dbReference type="InterPro" id="IPR007696">
    <property type="entry name" value="DNA_mismatch_repair_MutS_core"/>
</dbReference>
<dbReference type="InterPro" id="IPR027417">
    <property type="entry name" value="P-loop_NTPase"/>
</dbReference>
<comment type="similarity">
    <text evidence="1 7 9">Belongs to the DNA mismatch repair MutS family.</text>
</comment>
<dbReference type="PROSITE" id="PS00486">
    <property type="entry name" value="DNA_MISMATCH_REPAIR_2"/>
    <property type="match status" value="1"/>
</dbReference>
<evidence type="ECO:0000256" key="1">
    <source>
        <dbReference type="ARBA" id="ARBA00006271"/>
    </source>
</evidence>
<accession>A0ABU0CZY2</accession>
<dbReference type="SUPFAM" id="SSF53150">
    <property type="entry name" value="DNA repair protein MutS, domain II"/>
    <property type="match status" value="1"/>
</dbReference>
<feature type="binding site" evidence="7">
    <location>
        <begin position="607"/>
        <end position="614"/>
    </location>
    <ligand>
        <name>ATP</name>
        <dbReference type="ChEBI" id="CHEBI:30616"/>
    </ligand>
</feature>
<keyword evidence="4 7" id="KW-0067">ATP-binding</keyword>
<dbReference type="SUPFAM" id="SSF48334">
    <property type="entry name" value="DNA repair protein MutS, domain III"/>
    <property type="match status" value="1"/>
</dbReference>
<dbReference type="InterPro" id="IPR036187">
    <property type="entry name" value="DNA_mismatch_repair_MutS_sf"/>
</dbReference>
<evidence type="ECO:0000313" key="12">
    <source>
        <dbReference type="EMBL" id="MDQ0341720.1"/>
    </source>
</evidence>
<comment type="caution">
    <text evidence="12">The sequence shown here is derived from an EMBL/GenBank/DDBJ whole genome shotgun (WGS) entry which is preliminary data.</text>
</comment>
<sequence length="858" mass="98238">MVQYTPMIQQYLQVKANYQDAFLFFRLGDFYEMFFEDAINASQELEITLTSREGGTEERIPMCGVPYHAAAGYIEVLIQKGYKVAICEQTEDPKQAKGVVRREVVQLITPGTVMEGKGLQEKENNYISSITMFNDATFGIAYNDLSTGESKATILEGSYEVLLNELSTIGTKEVVVDSNFDSDLKKKISERMNAIISIEENINNDHEFNNILTKLSNENLKTSATRLLHYLRKTQKRSLDHLQPFSEYEVNQYMKLDYYSKRNLELTESIRGKGSKGTLLWLLDETVTAMGARTLKQWIDRPLINEANIERRLDLVETTLQHYFERQELRELLKGVYDLERLSGRVAFGNANARDFIQLKKSLTQIPAIVTLVKQLNHIEAINLADHLDPCEELTHLLEKSIIDNPPLSIKEGGIIKDGFHNELDTYKDASRNGKQWIAELEKEERQKTGIKSLKVGYNRVFGYYIEVTRANVHLLEEGRYERKQTLTNAERYITPELKEKEALILQAEEKCIDLEYSLFMEIRETVKSYIPRIQQSAKIISELDVYQSFATVSEARHYVRPIFNNKRQIHILNGRHPVVEKVMGSQEYVPNDCMMDSEREMLLITGPNMSGKSTFMRQIALTAILAQIGCFVPAEKANIPIFDQVFTRIGAADDLISGQSTFMVEMLEAKNAIANATKNSLILFDEIGRGTSTYDGMALAQAIIEYIHDRIGAKTLFSTHYHELTVLEEILSQLKNIHVSAIEQKGKLVFLHKVKPGPADKSYGIHVAELADLPKELINRATEILNELENEEARNKNNLEKSEHVNEQLALFTEPVQTKYTEHERNILDELRKLNIMEMNPMQAMNSLYEIQKKLKK</sequence>
<name>A0ABU0CZY2_9BACI</name>
<dbReference type="Gene3D" id="3.30.420.110">
    <property type="entry name" value="MutS, connector domain"/>
    <property type="match status" value="1"/>
</dbReference>
<feature type="coiled-coil region" evidence="10">
    <location>
        <begin position="779"/>
        <end position="809"/>
    </location>
</feature>
<dbReference type="InterPro" id="IPR000432">
    <property type="entry name" value="DNA_mismatch_repair_MutS_C"/>
</dbReference>
<keyword evidence="6 7" id="KW-0234">DNA repair</keyword>
<evidence type="ECO:0000256" key="10">
    <source>
        <dbReference type="SAM" id="Coils"/>
    </source>
</evidence>
<reference evidence="12 13" key="1">
    <citation type="submission" date="2023-07" db="EMBL/GenBank/DDBJ databases">
        <title>Genomic Encyclopedia of Type Strains, Phase IV (KMG-IV): sequencing the most valuable type-strain genomes for metagenomic binning, comparative biology and taxonomic classification.</title>
        <authorList>
            <person name="Goeker M."/>
        </authorList>
    </citation>
    <scope>NUCLEOTIDE SEQUENCE [LARGE SCALE GENOMIC DNA]</scope>
    <source>
        <strain evidence="12 13">DSM 27848</strain>
    </source>
</reference>
<evidence type="ECO:0000256" key="5">
    <source>
        <dbReference type="ARBA" id="ARBA00023125"/>
    </source>
</evidence>
<dbReference type="InterPro" id="IPR045076">
    <property type="entry name" value="MutS"/>
</dbReference>
<dbReference type="Pfam" id="PF00488">
    <property type="entry name" value="MutS_V"/>
    <property type="match status" value="1"/>
</dbReference>
<evidence type="ECO:0000256" key="6">
    <source>
        <dbReference type="ARBA" id="ARBA00023204"/>
    </source>
</evidence>
<dbReference type="HAMAP" id="MF_00096">
    <property type="entry name" value="MutS"/>
    <property type="match status" value="1"/>
</dbReference>
<dbReference type="CDD" id="cd03284">
    <property type="entry name" value="ABC_MutS1"/>
    <property type="match status" value="1"/>
</dbReference>
<evidence type="ECO:0000313" key="13">
    <source>
        <dbReference type="Proteomes" id="UP001232343"/>
    </source>
</evidence>
<keyword evidence="5 7" id="KW-0238">DNA-binding</keyword>
<proteinExistence type="inferred from homology"/>
<dbReference type="Pfam" id="PF05192">
    <property type="entry name" value="MutS_III"/>
    <property type="match status" value="1"/>
</dbReference>
<keyword evidence="10" id="KW-0175">Coiled coil</keyword>
<dbReference type="NCBIfam" id="NF003810">
    <property type="entry name" value="PRK05399.1"/>
    <property type="match status" value="1"/>
</dbReference>
<evidence type="ECO:0000256" key="9">
    <source>
        <dbReference type="RuleBase" id="RU003756"/>
    </source>
</evidence>
<dbReference type="InterPro" id="IPR007861">
    <property type="entry name" value="DNA_mismatch_repair_MutS_clamp"/>
</dbReference>
<keyword evidence="2 7" id="KW-0547">Nucleotide-binding</keyword>
<dbReference type="InterPro" id="IPR007695">
    <property type="entry name" value="DNA_mismatch_repair_MutS-lik_N"/>
</dbReference>
<keyword evidence="13" id="KW-1185">Reference proteome</keyword>
<dbReference type="PANTHER" id="PTHR11361:SF34">
    <property type="entry name" value="DNA MISMATCH REPAIR PROTEIN MSH1, MITOCHONDRIAL"/>
    <property type="match status" value="1"/>
</dbReference>
<evidence type="ECO:0000259" key="11">
    <source>
        <dbReference type="PROSITE" id="PS00486"/>
    </source>
</evidence>